<dbReference type="Proteomes" id="UP000277204">
    <property type="component" value="Unassembled WGS sequence"/>
</dbReference>
<keyword evidence="3" id="KW-1185">Reference proteome</keyword>
<dbReference type="PANTHER" id="PTHR21683">
    <property type="entry name" value="COILED-COIL DOMAIN-CONTAINING PROTEIN 42 LIKE-2-LIKE-RELATED"/>
    <property type="match status" value="1"/>
</dbReference>
<sequence>MFFLEYLIAVQRSELKRLEELASHEDLKLELAEQCLEQDAALFDEFLKENDKSSVEAVANSEQEARKRAMMVDKIKQLTIHKSQINAEITKLKETVKDYKYFKAFLERLIPEPYNSQRQTIRDDKKQLKYKQKFQLQNITSKPSSIGSCR</sequence>
<gene>
    <name evidence="2" type="ORF">SMRZ_LOCUS16325</name>
</gene>
<dbReference type="EMBL" id="UZAI01017115">
    <property type="protein sequence ID" value="VDP20650.1"/>
    <property type="molecule type" value="Genomic_DNA"/>
</dbReference>
<accession>A0A183MJV0</accession>
<organism evidence="2 3">
    <name type="scientific">Schistosoma margrebowiei</name>
    <dbReference type="NCBI Taxonomy" id="48269"/>
    <lineage>
        <taxon>Eukaryota</taxon>
        <taxon>Metazoa</taxon>
        <taxon>Spiralia</taxon>
        <taxon>Lophotrochozoa</taxon>
        <taxon>Platyhelminthes</taxon>
        <taxon>Trematoda</taxon>
        <taxon>Digenea</taxon>
        <taxon>Strigeidida</taxon>
        <taxon>Schistosomatoidea</taxon>
        <taxon>Schistosomatidae</taxon>
        <taxon>Schistosoma</taxon>
    </lineage>
</organism>
<name>A0A183MJV0_9TREM</name>
<protein>
    <submittedName>
        <fullName evidence="2">Uncharacterized protein</fullName>
    </submittedName>
</protein>
<reference evidence="2 3" key="1">
    <citation type="submission" date="2018-11" db="EMBL/GenBank/DDBJ databases">
        <authorList>
            <consortium name="Pathogen Informatics"/>
        </authorList>
    </citation>
    <scope>NUCLEOTIDE SEQUENCE [LARGE SCALE GENOMIC DNA]</scope>
    <source>
        <strain evidence="2 3">Zambia</strain>
    </source>
</reference>
<dbReference type="GO" id="GO:0005856">
    <property type="term" value="C:cytoskeleton"/>
    <property type="evidence" value="ECO:0007669"/>
    <property type="project" value="UniProtKB-ARBA"/>
</dbReference>
<dbReference type="PANTHER" id="PTHR21683:SF3">
    <property type="entry name" value="CILIA AND FLAGELLA ASSOCIATED PROTEIN 100"/>
    <property type="match status" value="1"/>
</dbReference>
<dbReference type="Pfam" id="PF13863">
    <property type="entry name" value="DUF4200"/>
    <property type="match status" value="1"/>
</dbReference>
<dbReference type="STRING" id="48269.A0A183MJV0"/>
<dbReference type="InterPro" id="IPR051147">
    <property type="entry name" value="CFAP_domain-containing"/>
</dbReference>
<evidence type="ECO:0000313" key="2">
    <source>
        <dbReference type="EMBL" id="VDP20650.1"/>
    </source>
</evidence>
<proteinExistence type="predicted"/>
<dbReference type="InterPro" id="IPR025252">
    <property type="entry name" value="DUF4200"/>
</dbReference>
<keyword evidence="1" id="KW-0175">Coiled coil</keyword>
<evidence type="ECO:0000256" key="1">
    <source>
        <dbReference type="ARBA" id="ARBA00023054"/>
    </source>
</evidence>
<dbReference type="AlphaFoldDB" id="A0A183MJV0"/>
<evidence type="ECO:0000313" key="3">
    <source>
        <dbReference type="Proteomes" id="UP000277204"/>
    </source>
</evidence>